<keyword evidence="3" id="KW-0560">Oxidoreductase</keyword>
<dbReference type="AlphaFoldDB" id="A0A937AK10"/>
<dbReference type="Proteomes" id="UP000642920">
    <property type="component" value="Unassembled WGS sequence"/>
</dbReference>
<name>A0A937AK10_9BACT</name>
<evidence type="ECO:0000256" key="5">
    <source>
        <dbReference type="PIRSR" id="PIRSR000097-2"/>
    </source>
</evidence>
<reference evidence="8" key="1">
    <citation type="submission" date="2021-01" db="EMBL/GenBank/DDBJ databases">
        <title>Marivirga sp. nov., isolated from intertidal surface sediments.</title>
        <authorList>
            <person name="Zhang M."/>
        </authorList>
    </citation>
    <scope>NUCLEOTIDE SEQUENCE</scope>
    <source>
        <strain evidence="8">SM1354</strain>
    </source>
</reference>
<dbReference type="Pfam" id="PF00248">
    <property type="entry name" value="Aldo_ket_red"/>
    <property type="match status" value="1"/>
</dbReference>
<dbReference type="PIRSF" id="PIRSF000097">
    <property type="entry name" value="AKR"/>
    <property type="match status" value="1"/>
</dbReference>
<dbReference type="EMBL" id="JAERQG010000001">
    <property type="protein sequence ID" value="MBL0764983.1"/>
    <property type="molecule type" value="Genomic_DNA"/>
</dbReference>
<evidence type="ECO:0000256" key="4">
    <source>
        <dbReference type="PIRSR" id="PIRSR000097-1"/>
    </source>
</evidence>
<evidence type="ECO:0000256" key="2">
    <source>
        <dbReference type="ARBA" id="ARBA00022857"/>
    </source>
</evidence>
<dbReference type="FunFam" id="3.20.20.100:FF:000006">
    <property type="entry name" value="Aldo-keto reductase family 1 member A1"/>
    <property type="match status" value="1"/>
</dbReference>
<evidence type="ECO:0000256" key="3">
    <source>
        <dbReference type="ARBA" id="ARBA00023002"/>
    </source>
</evidence>
<proteinExistence type="inferred from homology"/>
<feature type="domain" description="NADP-dependent oxidoreductase" evidence="7">
    <location>
        <begin position="14"/>
        <end position="290"/>
    </location>
</feature>
<dbReference type="InterPro" id="IPR020471">
    <property type="entry name" value="AKR"/>
</dbReference>
<dbReference type="Gene3D" id="3.20.20.100">
    <property type="entry name" value="NADP-dependent oxidoreductase domain"/>
    <property type="match status" value="1"/>
</dbReference>
<evidence type="ECO:0000313" key="9">
    <source>
        <dbReference type="Proteomes" id="UP000642920"/>
    </source>
</evidence>
<dbReference type="GO" id="GO:0016491">
    <property type="term" value="F:oxidoreductase activity"/>
    <property type="evidence" value="ECO:0007669"/>
    <property type="project" value="UniProtKB-KW"/>
</dbReference>
<feature type="binding site" evidence="5">
    <location>
        <position position="109"/>
    </location>
    <ligand>
        <name>substrate</name>
    </ligand>
</feature>
<organism evidence="8 9">
    <name type="scientific">Marivirga atlantica</name>
    <dbReference type="NCBI Taxonomy" id="1548457"/>
    <lineage>
        <taxon>Bacteria</taxon>
        <taxon>Pseudomonadati</taxon>
        <taxon>Bacteroidota</taxon>
        <taxon>Cytophagia</taxon>
        <taxon>Cytophagales</taxon>
        <taxon>Marivirgaceae</taxon>
        <taxon>Marivirga</taxon>
    </lineage>
</organism>
<gene>
    <name evidence="8" type="ORF">JKP34_06950</name>
</gene>
<keyword evidence="9" id="KW-1185">Reference proteome</keyword>
<dbReference type="InterPro" id="IPR023210">
    <property type="entry name" value="NADP_OxRdtase_dom"/>
</dbReference>
<accession>A0A937AK10</accession>
<keyword evidence="2" id="KW-0521">NADP</keyword>
<evidence type="ECO:0000256" key="1">
    <source>
        <dbReference type="ARBA" id="ARBA00007905"/>
    </source>
</evidence>
<sequence length="316" mass="35566">MEFTFKNNDTIPALGLGTWKSEEGKVYEAVLSALKAGYKHIDCALIYGNEKEIGNAFAKAFEDGIVKREELFVTSKLWNNAHKKADVRPALQQTLNDLQLDYLDLYLMHWPVALKPDVMFPKSPDDFLSLEEAPLEETWAAMEEVQSDGLAKHIGVANFNESNLKTLMNKGKVVPEMNQIELHPCLAQEELVAFCKKNDILVTAYSPLGSKDRADQMKKDDEPNLFELDAVKEIANKHDKHPVEILLAWAINRGTITIPKSTDEAHIKSNLAAADIKLSDEEVKAIAQANKDYRFVDGSFWAMDGSPYSMEFMWGK</sequence>
<dbReference type="PRINTS" id="PR00069">
    <property type="entry name" value="ALDKETRDTASE"/>
</dbReference>
<dbReference type="PANTHER" id="PTHR11732">
    <property type="entry name" value="ALDO/KETO REDUCTASE"/>
    <property type="match status" value="1"/>
</dbReference>
<comment type="similarity">
    <text evidence="1">Belongs to the aldo/keto reductase family.</text>
</comment>
<evidence type="ECO:0000256" key="6">
    <source>
        <dbReference type="PIRSR" id="PIRSR000097-3"/>
    </source>
</evidence>
<dbReference type="InterPro" id="IPR036812">
    <property type="entry name" value="NAD(P)_OxRdtase_dom_sf"/>
</dbReference>
<feature type="active site" description="Proton donor" evidence="4">
    <location>
        <position position="47"/>
    </location>
</feature>
<feature type="site" description="Lowers pKa of active site Tyr" evidence="6">
    <location>
        <position position="76"/>
    </location>
</feature>
<evidence type="ECO:0000259" key="7">
    <source>
        <dbReference type="Pfam" id="PF00248"/>
    </source>
</evidence>
<comment type="caution">
    <text evidence="8">The sequence shown here is derived from an EMBL/GenBank/DDBJ whole genome shotgun (WGS) entry which is preliminary data.</text>
</comment>
<dbReference type="RefSeq" id="WP_201919066.1">
    <property type="nucleotide sequence ID" value="NZ_JAERQG010000001.1"/>
</dbReference>
<dbReference type="SUPFAM" id="SSF51430">
    <property type="entry name" value="NAD(P)-linked oxidoreductase"/>
    <property type="match status" value="1"/>
</dbReference>
<protein>
    <submittedName>
        <fullName evidence="8">Aldo/keto reductase</fullName>
    </submittedName>
</protein>
<evidence type="ECO:0000313" key="8">
    <source>
        <dbReference type="EMBL" id="MBL0764983.1"/>
    </source>
</evidence>